<evidence type="ECO:0000313" key="3">
    <source>
        <dbReference type="EMBL" id="VAI55189.1"/>
    </source>
</evidence>
<dbReference type="SUPFAM" id="SSF81383">
    <property type="entry name" value="F-box domain"/>
    <property type="match status" value="1"/>
</dbReference>
<dbReference type="Pfam" id="PF08387">
    <property type="entry name" value="FBD"/>
    <property type="match status" value="1"/>
</dbReference>
<evidence type="ECO:0000313" key="4">
    <source>
        <dbReference type="Proteomes" id="UP000324705"/>
    </source>
</evidence>
<feature type="domain" description="F-box" evidence="2">
    <location>
        <begin position="103"/>
        <end position="143"/>
    </location>
</feature>
<dbReference type="CDD" id="cd22160">
    <property type="entry name" value="F-box_AtFBL13-like"/>
    <property type="match status" value="1"/>
</dbReference>
<feature type="compositionally biased region" description="Basic and acidic residues" evidence="1">
    <location>
        <begin position="85"/>
        <end position="97"/>
    </location>
</feature>
<dbReference type="InterPro" id="IPR032675">
    <property type="entry name" value="LRR_dom_sf"/>
</dbReference>
<proteinExistence type="predicted"/>
<dbReference type="Proteomes" id="UP000324705">
    <property type="component" value="Chromosome 6B"/>
</dbReference>
<dbReference type="AlphaFoldDB" id="A0A9R1B8C0"/>
<dbReference type="InterPro" id="IPR036047">
    <property type="entry name" value="F-box-like_dom_sf"/>
</dbReference>
<dbReference type="Gramene" id="TRITD6Bv1G048240.1">
    <property type="protein sequence ID" value="TRITD6Bv1G048240.1"/>
    <property type="gene ID" value="TRITD6Bv1G048240"/>
</dbReference>
<organism evidence="3 4">
    <name type="scientific">Triticum turgidum subsp. durum</name>
    <name type="common">Durum wheat</name>
    <name type="synonym">Triticum durum</name>
    <dbReference type="NCBI Taxonomy" id="4567"/>
    <lineage>
        <taxon>Eukaryota</taxon>
        <taxon>Viridiplantae</taxon>
        <taxon>Streptophyta</taxon>
        <taxon>Embryophyta</taxon>
        <taxon>Tracheophyta</taxon>
        <taxon>Spermatophyta</taxon>
        <taxon>Magnoliopsida</taxon>
        <taxon>Liliopsida</taxon>
        <taxon>Poales</taxon>
        <taxon>Poaceae</taxon>
        <taxon>BOP clade</taxon>
        <taxon>Pooideae</taxon>
        <taxon>Triticodae</taxon>
        <taxon>Triticeae</taxon>
        <taxon>Triticinae</taxon>
        <taxon>Triticum</taxon>
    </lineage>
</organism>
<dbReference type="PANTHER" id="PTHR32141">
    <property type="match status" value="1"/>
</dbReference>
<feature type="compositionally biased region" description="Low complexity" evidence="1">
    <location>
        <begin position="70"/>
        <end position="84"/>
    </location>
</feature>
<feature type="region of interest" description="Disordered" evidence="1">
    <location>
        <begin position="492"/>
        <end position="532"/>
    </location>
</feature>
<dbReference type="OMA" id="LELCHYK"/>
<dbReference type="Gene3D" id="3.80.10.10">
    <property type="entry name" value="Ribonuclease Inhibitor"/>
    <property type="match status" value="1"/>
</dbReference>
<dbReference type="Pfam" id="PF00646">
    <property type="entry name" value="F-box"/>
    <property type="match status" value="1"/>
</dbReference>
<dbReference type="EMBL" id="LT934122">
    <property type="protein sequence ID" value="VAI55189.1"/>
    <property type="molecule type" value="Genomic_DNA"/>
</dbReference>
<evidence type="ECO:0000256" key="1">
    <source>
        <dbReference type="SAM" id="MobiDB-lite"/>
    </source>
</evidence>
<dbReference type="InterPro" id="IPR001810">
    <property type="entry name" value="F-box_dom"/>
</dbReference>
<feature type="compositionally biased region" description="Low complexity" evidence="1">
    <location>
        <begin position="493"/>
        <end position="523"/>
    </location>
</feature>
<feature type="region of interest" description="Disordered" evidence="1">
    <location>
        <begin position="56"/>
        <end position="97"/>
    </location>
</feature>
<keyword evidence="4" id="KW-1185">Reference proteome</keyword>
<evidence type="ECO:0000259" key="2">
    <source>
        <dbReference type="SMART" id="SM00256"/>
    </source>
</evidence>
<sequence>MDAAAGGGEGEVFVNYAQIEEYFNNMALEGPSAQDRMDGIVSQIISLLPAPFLPAPDADDSSDSYDDHFSLTSSDSEDTAAAAVDADRPAVQDGDGQDHISRLPDDLLCNIISRLPTKEAARTMVLSTRWRCVWAATPLLVDDAHLRAADGPRDFHAVRAVSRCVAAHPGPVRAVRFIRTSFHRQEYALEQLIASLAAKKIQDLILFNRPWPLDMPLPDNILSCASLTRLYIGVWRWRFPDTTTLRPAFPNLEELGLFHSIIEEREVDALLAHCPKLKILSFAIAYISRSRLRIKSSSLRVVMEWGCSFDEIIVEDAPCLERLLFQSISDRRPVKIVHAPRLEVLGYLDLELHALEIGGIVIRAGMSVRASAMLPSLKILAVKVRLSHDMEVKMLHTLLRCFPRLETLHIMSIQSTLPDGVHSAEFWESQSSCDCLESHLKTLVLHGLQGLDCELLFLGYILKNGKVLKTLGMVCRDSDDVVSEAGRMSCSVGEGNAPSGGSSGSDDVVVEGGPVSGSAGEGNFSSGGSTGSHDVVMEGGPVSVSVSEGDAPSGGGTGSDVIYICPASPSWSFQNAIDLSVEDPFCVLRRARAWRASRAEA</sequence>
<accession>A0A9R1B8C0</accession>
<gene>
    <name evidence="3" type="ORF">TRITD_6Bv1G048240</name>
</gene>
<dbReference type="InterPro" id="IPR053781">
    <property type="entry name" value="F-box_AtFBL13-like"/>
</dbReference>
<dbReference type="SMART" id="SM00256">
    <property type="entry name" value="FBOX"/>
    <property type="match status" value="1"/>
</dbReference>
<dbReference type="InterPro" id="IPR055411">
    <property type="entry name" value="LRR_FXL15/At3g58940/PEG3-like"/>
</dbReference>
<dbReference type="Gene3D" id="1.20.1280.50">
    <property type="match status" value="1"/>
</dbReference>
<dbReference type="SUPFAM" id="SSF52047">
    <property type="entry name" value="RNI-like"/>
    <property type="match status" value="1"/>
</dbReference>
<name>A0A9R1B8C0_TRITD</name>
<dbReference type="Pfam" id="PF24758">
    <property type="entry name" value="LRR_At5g56370"/>
    <property type="match status" value="1"/>
</dbReference>
<dbReference type="InterPro" id="IPR006566">
    <property type="entry name" value="FBD"/>
</dbReference>
<reference evidence="3 4" key="1">
    <citation type="submission" date="2017-09" db="EMBL/GenBank/DDBJ databases">
        <authorList>
            <consortium name="International Durum Wheat Genome Sequencing Consortium (IDWGSC)"/>
            <person name="Milanesi L."/>
        </authorList>
    </citation>
    <scope>NUCLEOTIDE SEQUENCE [LARGE SCALE GENOMIC DNA]</scope>
    <source>
        <strain evidence="4">cv. Svevo</strain>
    </source>
</reference>
<dbReference type="InterPro" id="IPR055302">
    <property type="entry name" value="F-box_dom-containing"/>
</dbReference>
<protein>
    <recommendedName>
        <fullName evidence="2">F-box domain-containing protein</fullName>
    </recommendedName>
</protein>
<dbReference type="PANTHER" id="PTHR32141:SF61">
    <property type="entry name" value="OS01G0598400 PROTEIN"/>
    <property type="match status" value="1"/>
</dbReference>